<dbReference type="Proteomes" id="UP000019141">
    <property type="component" value="Unassembled WGS sequence"/>
</dbReference>
<dbReference type="AlphaFoldDB" id="W4LP19"/>
<protein>
    <submittedName>
        <fullName evidence="1">Uncharacterized protein</fullName>
    </submittedName>
</protein>
<reference evidence="1 2" key="1">
    <citation type="journal article" date="2014" name="Nature">
        <title>An environmental bacterial taxon with a large and distinct metabolic repertoire.</title>
        <authorList>
            <person name="Wilson M.C."/>
            <person name="Mori T."/>
            <person name="Ruckert C."/>
            <person name="Uria A.R."/>
            <person name="Helf M.J."/>
            <person name="Takada K."/>
            <person name="Gernert C."/>
            <person name="Steffens U.A."/>
            <person name="Heycke N."/>
            <person name="Schmitt S."/>
            <person name="Rinke C."/>
            <person name="Helfrich E.J."/>
            <person name="Brachmann A.O."/>
            <person name="Gurgui C."/>
            <person name="Wakimoto T."/>
            <person name="Kracht M."/>
            <person name="Crusemann M."/>
            <person name="Hentschel U."/>
            <person name="Abe I."/>
            <person name="Matsunaga S."/>
            <person name="Kalinowski J."/>
            <person name="Takeyama H."/>
            <person name="Piel J."/>
        </authorList>
    </citation>
    <scope>NUCLEOTIDE SEQUENCE [LARGE SCALE GENOMIC DNA]</scope>
    <source>
        <strain evidence="2">TSY1</strain>
    </source>
</reference>
<keyword evidence="2" id="KW-1185">Reference proteome</keyword>
<organism evidence="1 2">
    <name type="scientific">Entotheonella factor</name>
    <dbReference type="NCBI Taxonomy" id="1429438"/>
    <lineage>
        <taxon>Bacteria</taxon>
        <taxon>Pseudomonadati</taxon>
        <taxon>Nitrospinota/Tectimicrobiota group</taxon>
        <taxon>Candidatus Tectimicrobiota</taxon>
        <taxon>Candidatus Entotheonellia</taxon>
        <taxon>Candidatus Entotheonellales</taxon>
        <taxon>Candidatus Entotheonellaceae</taxon>
        <taxon>Candidatus Entotheonella</taxon>
    </lineage>
</organism>
<gene>
    <name evidence="1" type="ORF">ETSY1_14015</name>
</gene>
<sequence>MADKTFDEIHLLVEAKIADLLKPMGKGRERADNILKRRINVLIEALDIMNEVEDLDDYKRRLKDLRSACSTSVVALDQLLEELGVSYMLPRAAVQGGRGQDASRP</sequence>
<proteinExistence type="predicted"/>
<comment type="caution">
    <text evidence="1">The sequence shown here is derived from an EMBL/GenBank/DDBJ whole genome shotgun (WGS) entry which is preliminary data.</text>
</comment>
<evidence type="ECO:0000313" key="2">
    <source>
        <dbReference type="Proteomes" id="UP000019141"/>
    </source>
</evidence>
<name>W4LP19_ENTF1</name>
<evidence type="ECO:0000313" key="1">
    <source>
        <dbReference type="EMBL" id="ETW99712.1"/>
    </source>
</evidence>
<accession>W4LP19</accession>
<dbReference type="HOGENOM" id="CLU_2231673_0_0_7"/>
<dbReference type="EMBL" id="AZHW01000410">
    <property type="protein sequence ID" value="ETW99712.1"/>
    <property type="molecule type" value="Genomic_DNA"/>
</dbReference>